<dbReference type="RefSeq" id="WP_182080568.1">
    <property type="nucleotide sequence ID" value="NZ_CP063356.2"/>
</dbReference>
<keyword evidence="1" id="KW-1133">Transmembrane helix</keyword>
<keyword evidence="1" id="KW-0812">Transmembrane</keyword>
<feature type="transmembrane region" description="Helical" evidence="1">
    <location>
        <begin position="60"/>
        <end position="77"/>
    </location>
</feature>
<reference evidence="2 3" key="2">
    <citation type="journal article" date="2019" name="Int. J. Syst. Evol. Microbiol.">
        <title>Anaerobacillus isosaccharinicus sp. nov., an alkaliphilic bacterium which degrades isosaccharinic acid.</title>
        <authorList>
            <person name="Bassil N.M."/>
            <person name="Lloyd J.R."/>
        </authorList>
    </citation>
    <scope>NUCLEOTIDE SEQUENCE [LARGE SCALE GENOMIC DNA]</scope>
    <source>
        <strain evidence="2 3">NB2006</strain>
    </source>
</reference>
<name>A0A7S7L8P7_9BACI</name>
<gene>
    <name evidence="2" type="ORF">AWH56_001790</name>
</gene>
<proteinExistence type="predicted"/>
<protein>
    <submittedName>
        <fullName evidence="2">Uncharacterized protein</fullName>
    </submittedName>
</protein>
<evidence type="ECO:0000256" key="1">
    <source>
        <dbReference type="SAM" id="Phobius"/>
    </source>
</evidence>
<sequence length="155" mass="18174">MAWYSYFLMNVPESLIMLALPFVLFGISIRSNLKSMLIFAFFQGSVAFILSTFLQTSLKPFLTLFFFFFLVFIIFRFQLLKSVVITLTSFIFLVIFEIITTLSVVQFLNLSYEELFNNSWMRIMASLIMVQIPMILTIILLLKFNLKIKLPAFLR</sequence>
<accession>A0A7S7L8P7</accession>
<dbReference type="EMBL" id="CP063356">
    <property type="protein sequence ID" value="QOY36451.1"/>
    <property type="molecule type" value="Genomic_DNA"/>
</dbReference>
<keyword evidence="3" id="KW-1185">Reference proteome</keyword>
<feature type="transmembrane region" description="Helical" evidence="1">
    <location>
        <begin position="120"/>
        <end position="142"/>
    </location>
</feature>
<dbReference type="KEGG" id="aia:AWH56_001790"/>
<reference evidence="2 3" key="1">
    <citation type="journal article" date="2017" name="Genome Announc.">
        <title>Draft Genome Sequences of Four Alkaliphilic Bacteria Belonging to the Anaerobacillus Genus.</title>
        <authorList>
            <person name="Bassil N.M."/>
            <person name="Lloyd J.R."/>
        </authorList>
    </citation>
    <scope>NUCLEOTIDE SEQUENCE [LARGE SCALE GENOMIC DNA]</scope>
    <source>
        <strain evidence="2 3">NB2006</strain>
    </source>
</reference>
<organism evidence="2 3">
    <name type="scientific">Anaerobacillus isosaccharinicus</name>
    <dbReference type="NCBI Taxonomy" id="1532552"/>
    <lineage>
        <taxon>Bacteria</taxon>
        <taxon>Bacillati</taxon>
        <taxon>Bacillota</taxon>
        <taxon>Bacilli</taxon>
        <taxon>Bacillales</taxon>
        <taxon>Bacillaceae</taxon>
        <taxon>Anaerobacillus</taxon>
    </lineage>
</organism>
<evidence type="ECO:0000313" key="3">
    <source>
        <dbReference type="Proteomes" id="UP000180175"/>
    </source>
</evidence>
<keyword evidence="1" id="KW-0472">Membrane</keyword>
<feature type="transmembrane region" description="Helical" evidence="1">
    <location>
        <begin position="84"/>
        <end position="108"/>
    </location>
</feature>
<feature type="transmembrane region" description="Helical" evidence="1">
    <location>
        <begin position="6"/>
        <end position="29"/>
    </location>
</feature>
<dbReference type="AlphaFoldDB" id="A0A7S7L8P7"/>
<dbReference type="Proteomes" id="UP000180175">
    <property type="component" value="Chromosome"/>
</dbReference>
<evidence type="ECO:0000313" key="2">
    <source>
        <dbReference type="EMBL" id="QOY36451.1"/>
    </source>
</evidence>